<sequence>MYITAAIASAPFPLKDHINAAYLKRCEVIHPGHEADGTLILLGDSHADMSRFMKLFNRWARAMLPCRPEFAANMQMLVTVKLQAVLLAVHWV</sequence>
<gene>
    <name evidence="1" type="ORF">SPRG_00034</name>
</gene>
<protein>
    <submittedName>
        <fullName evidence="1">Uncharacterized protein</fullName>
    </submittedName>
</protein>
<dbReference type="EMBL" id="KK583189">
    <property type="protein sequence ID" value="KDO35188.1"/>
    <property type="molecule type" value="Genomic_DNA"/>
</dbReference>
<proteinExistence type="predicted"/>
<reference evidence="1 2" key="1">
    <citation type="journal article" date="2013" name="PLoS Genet.">
        <title>Distinctive expansion of potential virulence genes in the genome of the oomycete fish pathogen Saprolegnia parasitica.</title>
        <authorList>
            <person name="Jiang R.H."/>
            <person name="de Bruijn I."/>
            <person name="Haas B.J."/>
            <person name="Belmonte R."/>
            <person name="Lobach L."/>
            <person name="Christie J."/>
            <person name="van den Ackerveken G."/>
            <person name="Bottin A."/>
            <person name="Bulone V."/>
            <person name="Diaz-Moreno S.M."/>
            <person name="Dumas B."/>
            <person name="Fan L."/>
            <person name="Gaulin E."/>
            <person name="Govers F."/>
            <person name="Grenville-Briggs L.J."/>
            <person name="Horner N.R."/>
            <person name="Levin J.Z."/>
            <person name="Mammella M."/>
            <person name="Meijer H.J."/>
            <person name="Morris P."/>
            <person name="Nusbaum C."/>
            <person name="Oome S."/>
            <person name="Phillips A.J."/>
            <person name="van Rooyen D."/>
            <person name="Rzeszutek E."/>
            <person name="Saraiva M."/>
            <person name="Secombes C.J."/>
            <person name="Seidl M.F."/>
            <person name="Snel B."/>
            <person name="Stassen J.H."/>
            <person name="Sykes S."/>
            <person name="Tripathy S."/>
            <person name="van den Berg H."/>
            <person name="Vega-Arreguin J.C."/>
            <person name="Wawra S."/>
            <person name="Young S.K."/>
            <person name="Zeng Q."/>
            <person name="Dieguez-Uribeondo J."/>
            <person name="Russ C."/>
            <person name="Tyler B.M."/>
            <person name="van West P."/>
        </authorList>
    </citation>
    <scope>NUCLEOTIDE SEQUENCE [LARGE SCALE GENOMIC DNA]</scope>
    <source>
        <strain evidence="1 2">CBS 223.65</strain>
    </source>
</reference>
<evidence type="ECO:0000313" key="2">
    <source>
        <dbReference type="Proteomes" id="UP000030745"/>
    </source>
</evidence>
<accession>A0A067CXJ8</accession>
<dbReference type="GeneID" id="24122695"/>
<name>A0A067CXJ8_SAPPC</name>
<dbReference type="KEGG" id="spar:SPRG_00034"/>
<organism evidence="1 2">
    <name type="scientific">Saprolegnia parasitica (strain CBS 223.65)</name>
    <dbReference type="NCBI Taxonomy" id="695850"/>
    <lineage>
        <taxon>Eukaryota</taxon>
        <taxon>Sar</taxon>
        <taxon>Stramenopiles</taxon>
        <taxon>Oomycota</taxon>
        <taxon>Saprolegniomycetes</taxon>
        <taxon>Saprolegniales</taxon>
        <taxon>Saprolegniaceae</taxon>
        <taxon>Saprolegnia</taxon>
    </lineage>
</organism>
<dbReference type="VEuPathDB" id="FungiDB:SPRG_00034"/>
<dbReference type="Proteomes" id="UP000030745">
    <property type="component" value="Unassembled WGS sequence"/>
</dbReference>
<keyword evidence="2" id="KW-1185">Reference proteome</keyword>
<dbReference type="AlphaFoldDB" id="A0A067CXJ8"/>
<evidence type="ECO:0000313" key="1">
    <source>
        <dbReference type="EMBL" id="KDO35188.1"/>
    </source>
</evidence>
<dbReference type="RefSeq" id="XP_012193540.1">
    <property type="nucleotide sequence ID" value="XM_012338150.1"/>
</dbReference>